<dbReference type="Pfam" id="PF15993">
    <property type="entry name" value="Fuseless"/>
    <property type="match status" value="1"/>
</dbReference>
<gene>
    <name evidence="3" type="primary">LOC105423494</name>
</gene>
<feature type="transmembrane region" description="Helical" evidence="1">
    <location>
        <begin position="105"/>
        <end position="127"/>
    </location>
</feature>
<keyword evidence="1" id="KW-1133">Transmembrane helix</keyword>
<name>A0A6I9VZQ7_9HYME</name>
<sequence>MVISQKHLNIAECENIIISTDKYENDYVSVSTIEKVEIEGNEKGNENHEDETISIIDKETQKYSKEKRSYILCFGNIHHISGRVFKSTKGSSKDLKQSPCKKRMFSLLDTLISTCIVGPLTIGFWRGIWTSMDRHPKLFPSWVCFVFGAILHIIYMIFKGQFHNMFITRWSKLNSRKRLPYRALRILYTYTFGMACIAHWRGGWIIIDNYLFMHIWITISLTCSLLACLVIFRCIRNLIATPLITIIDIPNCIFQFPTRYNVTEDSTFYNCDYINATFILKEKDWKAH</sequence>
<keyword evidence="1" id="KW-0812">Transmembrane</keyword>
<evidence type="ECO:0000256" key="1">
    <source>
        <dbReference type="SAM" id="Phobius"/>
    </source>
</evidence>
<keyword evidence="1" id="KW-0472">Membrane</keyword>
<proteinExistence type="predicted"/>
<dbReference type="InterPro" id="IPR032751">
    <property type="entry name" value="Fuseless"/>
</dbReference>
<dbReference type="AlphaFoldDB" id="A0A6I9VZQ7"/>
<protein>
    <submittedName>
        <fullName evidence="3">Uncharacterized protein LOC105423494</fullName>
    </submittedName>
</protein>
<accession>A0A6I9VZQ7</accession>
<dbReference type="PANTHER" id="PTHR35270">
    <property type="entry name" value="FUSELESS, ISOFORM A"/>
    <property type="match status" value="1"/>
</dbReference>
<feature type="transmembrane region" description="Helical" evidence="1">
    <location>
        <begin position="212"/>
        <end position="232"/>
    </location>
</feature>
<keyword evidence="2" id="KW-1185">Reference proteome</keyword>
<dbReference type="KEGG" id="pbar:105423494"/>
<dbReference type="GeneID" id="105423494"/>
<dbReference type="Proteomes" id="UP000504615">
    <property type="component" value="Unplaced"/>
</dbReference>
<feature type="transmembrane region" description="Helical" evidence="1">
    <location>
        <begin position="139"/>
        <end position="158"/>
    </location>
</feature>
<dbReference type="PANTHER" id="PTHR35270:SF2">
    <property type="entry name" value="FUSELESS, ISOFORM A"/>
    <property type="match status" value="1"/>
</dbReference>
<evidence type="ECO:0000313" key="2">
    <source>
        <dbReference type="Proteomes" id="UP000504615"/>
    </source>
</evidence>
<reference evidence="3" key="1">
    <citation type="submission" date="2025-08" db="UniProtKB">
        <authorList>
            <consortium name="RefSeq"/>
        </authorList>
    </citation>
    <scope>IDENTIFICATION</scope>
</reference>
<dbReference type="OrthoDB" id="45313at2759"/>
<evidence type="ECO:0000313" key="3">
    <source>
        <dbReference type="RefSeq" id="XP_011631558.1"/>
    </source>
</evidence>
<dbReference type="RefSeq" id="XP_011631558.1">
    <property type="nucleotide sequence ID" value="XM_011633256.2"/>
</dbReference>
<feature type="transmembrane region" description="Helical" evidence="1">
    <location>
        <begin position="179"/>
        <end position="200"/>
    </location>
</feature>
<organism evidence="2 3">
    <name type="scientific">Pogonomyrmex barbatus</name>
    <name type="common">red harvester ant</name>
    <dbReference type="NCBI Taxonomy" id="144034"/>
    <lineage>
        <taxon>Eukaryota</taxon>
        <taxon>Metazoa</taxon>
        <taxon>Ecdysozoa</taxon>
        <taxon>Arthropoda</taxon>
        <taxon>Hexapoda</taxon>
        <taxon>Insecta</taxon>
        <taxon>Pterygota</taxon>
        <taxon>Neoptera</taxon>
        <taxon>Endopterygota</taxon>
        <taxon>Hymenoptera</taxon>
        <taxon>Apocrita</taxon>
        <taxon>Aculeata</taxon>
        <taxon>Formicoidea</taxon>
        <taxon>Formicidae</taxon>
        <taxon>Myrmicinae</taxon>
        <taxon>Pogonomyrmex</taxon>
    </lineage>
</organism>